<evidence type="ECO:0000313" key="2">
    <source>
        <dbReference type="EMBL" id="CAD1474494.1"/>
    </source>
</evidence>
<comment type="caution">
    <text evidence="2">The sequence shown here is derived from an EMBL/GenBank/DDBJ whole genome shotgun (WGS) entry which is preliminary data.</text>
</comment>
<evidence type="ECO:0000256" key="1">
    <source>
        <dbReference type="SAM" id="Phobius"/>
    </source>
</evidence>
<proteinExistence type="predicted"/>
<organism evidence="2 3">
    <name type="scientific">Heterotrigona itama</name>
    <dbReference type="NCBI Taxonomy" id="395501"/>
    <lineage>
        <taxon>Eukaryota</taxon>
        <taxon>Metazoa</taxon>
        <taxon>Ecdysozoa</taxon>
        <taxon>Arthropoda</taxon>
        <taxon>Hexapoda</taxon>
        <taxon>Insecta</taxon>
        <taxon>Pterygota</taxon>
        <taxon>Neoptera</taxon>
        <taxon>Endopterygota</taxon>
        <taxon>Hymenoptera</taxon>
        <taxon>Apocrita</taxon>
        <taxon>Aculeata</taxon>
        <taxon>Apoidea</taxon>
        <taxon>Anthophila</taxon>
        <taxon>Apidae</taxon>
        <taxon>Heterotrigona</taxon>
    </lineage>
</organism>
<dbReference type="Proteomes" id="UP000752696">
    <property type="component" value="Unassembled WGS sequence"/>
</dbReference>
<keyword evidence="1" id="KW-0472">Membrane</keyword>
<sequence length="59" mass="5949">FSSFPTVCLYRCKCFPSGVYGNGRVGVGVGVGVGASIGIGAIISVVGLVDERRRSSALG</sequence>
<protein>
    <submittedName>
        <fullName evidence="2">Uncharacterized protein</fullName>
    </submittedName>
</protein>
<evidence type="ECO:0000313" key="3">
    <source>
        <dbReference type="Proteomes" id="UP000752696"/>
    </source>
</evidence>
<reference evidence="2" key="1">
    <citation type="submission" date="2020-07" db="EMBL/GenBank/DDBJ databases">
        <authorList>
            <person name="Nazaruddin N."/>
        </authorList>
    </citation>
    <scope>NUCLEOTIDE SEQUENCE</scope>
</reference>
<keyword evidence="1" id="KW-0812">Transmembrane</keyword>
<dbReference type="EMBL" id="CAJDYZ010007612">
    <property type="protein sequence ID" value="CAD1474494.1"/>
    <property type="molecule type" value="Genomic_DNA"/>
</dbReference>
<dbReference type="AlphaFoldDB" id="A0A6V7H7P7"/>
<gene>
    <name evidence="2" type="ORF">MHI_LOCUS469543</name>
</gene>
<feature type="non-terminal residue" evidence="2">
    <location>
        <position position="59"/>
    </location>
</feature>
<keyword evidence="1" id="KW-1133">Transmembrane helix</keyword>
<accession>A0A6V7H7P7</accession>
<feature type="non-terminal residue" evidence="2">
    <location>
        <position position="1"/>
    </location>
</feature>
<feature type="transmembrane region" description="Helical" evidence="1">
    <location>
        <begin position="25"/>
        <end position="49"/>
    </location>
</feature>
<name>A0A6V7H7P7_9HYME</name>
<keyword evidence="3" id="KW-1185">Reference proteome</keyword>